<dbReference type="EMBL" id="HBUF01403547">
    <property type="protein sequence ID" value="CAG6737506.1"/>
    <property type="molecule type" value="Transcribed_RNA"/>
</dbReference>
<dbReference type="AlphaFoldDB" id="A0A8D8Z017"/>
<proteinExistence type="predicted"/>
<accession>A0A8D8Z017</accession>
<reference evidence="1" key="1">
    <citation type="submission" date="2021-05" db="EMBL/GenBank/DDBJ databases">
        <authorList>
            <person name="Alioto T."/>
            <person name="Alioto T."/>
            <person name="Gomez Garrido J."/>
        </authorList>
    </citation>
    <scope>NUCLEOTIDE SEQUENCE</scope>
</reference>
<protein>
    <submittedName>
        <fullName evidence="1">Uncharacterized protein</fullName>
    </submittedName>
</protein>
<evidence type="ECO:0000313" key="1">
    <source>
        <dbReference type="EMBL" id="CAG6737506.1"/>
    </source>
</evidence>
<name>A0A8D8Z017_9HEMI</name>
<sequence>MIYDKYADVRKRGHGPGDIENNIMNLNRTWFRGLVNRIDGTQYRILYLKRVAKKESRDRRQKKVGGEIKPTPTHIKIIYDSIRGFYSATSLIVHTHNTVITIHDEYQIHNHTTCDTLNL</sequence>
<organism evidence="1">
    <name type="scientific">Cacopsylla melanoneura</name>
    <dbReference type="NCBI Taxonomy" id="428564"/>
    <lineage>
        <taxon>Eukaryota</taxon>
        <taxon>Metazoa</taxon>
        <taxon>Ecdysozoa</taxon>
        <taxon>Arthropoda</taxon>
        <taxon>Hexapoda</taxon>
        <taxon>Insecta</taxon>
        <taxon>Pterygota</taxon>
        <taxon>Neoptera</taxon>
        <taxon>Paraneoptera</taxon>
        <taxon>Hemiptera</taxon>
        <taxon>Sternorrhyncha</taxon>
        <taxon>Psylloidea</taxon>
        <taxon>Psyllidae</taxon>
        <taxon>Psyllinae</taxon>
        <taxon>Cacopsylla</taxon>
    </lineage>
</organism>